<gene>
    <name evidence="2" type="ORF">MG3_02845</name>
</gene>
<protein>
    <submittedName>
        <fullName evidence="2">Uncharacterized protein</fullName>
    </submittedName>
</protein>
<keyword evidence="1" id="KW-0812">Transmembrane</keyword>
<feature type="transmembrane region" description="Helical" evidence="1">
    <location>
        <begin position="51"/>
        <end position="73"/>
    </location>
</feature>
<accession>A0AB34PTB4</accession>
<evidence type="ECO:0000313" key="3">
    <source>
        <dbReference type="Proteomes" id="UP000030161"/>
    </source>
</evidence>
<name>A0AB34PTB4_CANAX</name>
<reference evidence="2 3" key="1">
    <citation type="submission" date="2013-12" db="EMBL/GenBank/DDBJ databases">
        <title>The Genome Sequence of Candida albicans P78048.</title>
        <authorList>
            <consortium name="The Broad Institute Genome Sequencing Platform"/>
            <consortium name="The Broad Institute Genome Sequencing Center for Infectious Disease"/>
            <person name="Cuomo C."/>
            <person name="Bennett R."/>
            <person name="Hirakawa M."/>
            <person name="Noverr M."/>
            <person name="Mitchell A."/>
            <person name="Young S.K."/>
            <person name="Zeng Q."/>
            <person name="Gargeya S."/>
            <person name="Fitzgerald M."/>
            <person name="Abouelleil A."/>
            <person name="Alvarado L."/>
            <person name="Berlin A.M."/>
            <person name="Chapman S.B."/>
            <person name="Dewar J."/>
            <person name="Goldberg J."/>
            <person name="Griggs A."/>
            <person name="Gujja S."/>
            <person name="Hansen M."/>
            <person name="Howarth C."/>
            <person name="Imamovic A."/>
            <person name="Larimer J."/>
            <person name="McCowan C."/>
            <person name="Murphy C."/>
            <person name="Pearson M."/>
            <person name="Priest M."/>
            <person name="Roberts A."/>
            <person name="Saif S."/>
            <person name="Shea T."/>
            <person name="Sykes S."/>
            <person name="Wortman J."/>
            <person name="Nusbaum C."/>
            <person name="Birren B."/>
        </authorList>
    </citation>
    <scope>NUCLEOTIDE SEQUENCE [LARGE SCALE GENOMIC DNA]</scope>
    <source>
        <strain evidence="2 3">P78048</strain>
    </source>
</reference>
<feature type="transmembrane region" description="Helical" evidence="1">
    <location>
        <begin position="21"/>
        <end position="45"/>
    </location>
</feature>
<feature type="transmembrane region" description="Helical" evidence="1">
    <location>
        <begin position="85"/>
        <end position="107"/>
    </location>
</feature>
<dbReference type="AlphaFoldDB" id="A0AB34PTB4"/>
<dbReference type="Proteomes" id="UP000030161">
    <property type="component" value="Unassembled WGS sequence"/>
</dbReference>
<keyword evidence="1" id="KW-1133">Transmembrane helix</keyword>
<dbReference type="EMBL" id="AJIX01000015">
    <property type="protein sequence ID" value="KGR12759.1"/>
    <property type="molecule type" value="Genomic_DNA"/>
</dbReference>
<comment type="caution">
    <text evidence="2">The sequence shown here is derived from an EMBL/GenBank/DDBJ whole genome shotgun (WGS) entry which is preliminary data.</text>
</comment>
<organism evidence="2 3">
    <name type="scientific">Candida albicans P78048</name>
    <dbReference type="NCBI Taxonomy" id="1094989"/>
    <lineage>
        <taxon>Eukaryota</taxon>
        <taxon>Fungi</taxon>
        <taxon>Dikarya</taxon>
        <taxon>Ascomycota</taxon>
        <taxon>Saccharomycotina</taxon>
        <taxon>Pichiomycetes</taxon>
        <taxon>Debaryomycetaceae</taxon>
        <taxon>Candida/Lodderomyces clade</taxon>
        <taxon>Candida</taxon>
    </lineage>
</organism>
<evidence type="ECO:0000313" key="2">
    <source>
        <dbReference type="EMBL" id="KGR12759.1"/>
    </source>
</evidence>
<keyword evidence="1" id="KW-0472">Membrane</keyword>
<evidence type="ECO:0000256" key="1">
    <source>
        <dbReference type="SAM" id="Phobius"/>
    </source>
</evidence>
<proteinExistence type="predicted"/>
<sequence length="108" mass="12652">MGFYFSFLSQFDKFNNFCFALVNFQSFGFLFCKLCFFFIISILLISGLFVVYFPPIIAVHQCIITLYILYNVLYVSTCPDQPRIVSLFIFALLSHAFAFRVVDFIFIQ</sequence>